<feature type="domain" description="PKS/mFAS DH" evidence="12">
    <location>
        <begin position="923"/>
        <end position="1205"/>
    </location>
</feature>
<dbReference type="InterPro" id="IPR032821">
    <property type="entry name" value="PKS_assoc"/>
</dbReference>
<keyword evidence="7" id="KW-0511">Multifunctional enzyme</keyword>
<reference evidence="13 14" key="1">
    <citation type="submission" date="2019-06" db="EMBL/GenBank/DDBJ databases">
        <title>Draft genome sequence of the filamentous fungus Phialemoniopsis curvata isolated from diesel fuel.</title>
        <authorList>
            <person name="Varaljay V.A."/>
            <person name="Lyon W.J."/>
            <person name="Crouch A.L."/>
            <person name="Drake C.E."/>
            <person name="Hollomon J.M."/>
            <person name="Nadeau L.J."/>
            <person name="Nunn H.S."/>
            <person name="Stevenson B.S."/>
            <person name="Bojanowski C.L."/>
            <person name="Crookes-Goodson W.J."/>
        </authorList>
    </citation>
    <scope>NUCLEOTIDE SEQUENCE [LARGE SCALE GENOMIC DNA]</scope>
    <source>
        <strain evidence="13 14">D216</strain>
    </source>
</reference>
<dbReference type="InterPro" id="IPR016035">
    <property type="entry name" value="Acyl_Trfase/lysoPLipase"/>
</dbReference>
<keyword evidence="5" id="KW-0521">NADP</keyword>
<keyword evidence="2" id="KW-0597">Phosphoprotein</keyword>
<dbReference type="InterPro" id="IPR001227">
    <property type="entry name" value="Ac_transferase_dom_sf"/>
</dbReference>
<evidence type="ECO:0000259" key="11">
    <source>
        <dbReference type="PROSITE" id="PS52004"/>
    </source>
</evidence>
<dbReference type="PROSITE" id="PS50075">
    <property type="entry name" value="CARRIER"/>
    <property type="match status" value="1"/>
</dbReference>
<accession>A0A507BFT9</accession>
<evidence type="ECO:0000313" key="13">
    <source>
        <dbReference type="EMBL" id="TPX18777.1"/>
    </source>
</evidence>
<dbReference type="InterPro" id="IPR013217">
    <property type="entry name" value="Methyltransf_12"/>
</dbReference>
<dbReference type="SMART" id="SM00829">
    <property type="entry name" value="PKS_ER"/>
    <property type="match status" value="1"/>
</dbReference>
<dbReference type="InterPro" id="IPR036291">
    <property type="entry name" value="NAD(P)-bd_dom_sf"/>
</dbReference>
<dbReference type="PANTHER" id="PTHR43775:SF49">
    <property type="entry name" value="SYNTHASE, PUTATIVE (JCVI)-RELATED"/>
    <property type="match status" value="1"/>
</dbReference>
<dbReference type="Gene3D" id="3.90.180.10">
    <property type="entry name" value="Medium-chain alcohol dehydrogenases, catalytic domain"/>
    <property type="match status" value="1"/>
</dbReference>
<dbReference type="InterPro" id="IPR016036">
    <property type="entry name" value="Malonyl_transacylase_ACP-bd"/>
</dbReference>
<dbReference type="InterPro" id="IPR014043">
    <property type="entry name" value="Acyl_transferase_dom"/>
</dbReference>
<dbReference type="GO" id="GO:0008168">
    <property type="term" value="F:methyltransferase activity"/>
    <property type="evidence" value="ECO:0007669"/>
    <property type="project" value="UniProtKB-KW"/>
</dbReference>
<evidence type="ECO:0000256" key="4">
    <source>
        <dbReference type="ARBA" id="ARBA00022679"/>
    </source>
</evidence>
<dbReference type="SUPFAM" id="SSF47336">
    <property type="entry name" value="ACP-like"/>
    <property type="match status" value="1"/>
</dbReference>
<sequence>MGSVENSIFCPGASSNVQEGDAPAAIADASSNGKAAFNSYHEPIAIVGMAMRLPGGIRTSDAFWDFLVKKRSARSRVPNDRYNVDGFFGPGKAGHVGTEFGYFLDDVDLADMDTSFWTMTRQEADVMDPQQRLALEVVHECLENAGAKDWRGKSIGCYMGCFGEDWLDMELKDDQNSNMYRMAGYSDFVISNRVSYEFDFRGPSMTIRTACSSSLTGLHEACMAITRGDCSAAVVGGTSIITAPRMTIALTEQGVISPTGSCKTFDASADGYARGEGVSALYVKKLSDAIRDGDAVRAVIRSSCVNSDGKTPGLTMPSTQGHESLMRHAYQMAGIADFSQTAMIECHGTGTKAGDPIETRAVANVFGPYGVYIGSVKPNLGHSEGNSGLSSVIKMVLALENKTIPPNINFTTPNPDIPFKEGNLIVPVEPTPWPVGKAERVGVNSFGIGGANAHVILDSASSLGLGKPSPGRARNLPALLVASAKHTNALKQCMNNFDTYALEHPGYLHHMSYTLGARRETFSHKAFSVATPGSPLSMSPIMTLGKPYNLVWTFTGQGAQWAQMGKELFDNEPVFQNSIRTLDKILAQLAESPNWRLEDELLRPKNQSRLSEAEFSQPCCTAIQIGLVDLLRHWGVEPRAVLGHSSGEIAAAYACGAINSVEAILIAYYRGQITKGLGKVHAGGMAAVGLGRQDVSSFLQPGVVIGCENSPSSVTLTGDMDTLETVMCNIQDAFPETLVRTLRVECAYHSHHMETVAGRYLSLIKDIVHAESPLVPFYSSVTGKIISTAGALGASYWVQNLVSPVLFYPAVRQALSTLPSPTCFVEIGPHSALAGPIRQAFRAFDDSLLDYVPTLVRNNNAMVDMLNMAGNLWLRNTEIDFTLLNRESELLSDLPSYPWHYEAKHWAESRISKSWRMRSFKRHDILGDRVLQSTDLNPSWRNILRLDDVPWIRDHEIAGDVLFPAASFIAMAGQAIFQLSGIDDYTVRRVNITTALVVQEGKPIELVTSFRPVQLTTSLQSCWYDFDVTSLNGSTWVKHITGQIRAGREFEHTQSAIEPLERQVSASGWYRVMRRFGLAYGPRFRLLKDVTTGVDDTKAVATIEDGNFEERESSYALHPAALDASFQLLMVAAFKGISRRFDTLSVPTYVEELYVRPPNGVVRMQGEATRNARGLFGSLSGVSNGETVISLKNLQLSPLVHSEEIVGDDPHAAIEQRWDRDLNFLDLSTLMFSRDITQEHMLLEKFALACMIESSVQLERLQTDIWYMNKFRAWLAAQRETACTGDYPNVAESGDLATMSSQDRRQLICELYDQLSKTGAKDVTIAVHRIFSSVAGIFEGTVNALDVLLNNDVLTGVYNYMQLWEYGELFRLLGHTKPNLKILEIGAGTGGTTSTIIPHMTSSYGERLYGTYTYTDISAGFFVTAKNRFHDVAGMEYAVLDISKDPIAQGFKAESFDLIIACNVLHATPSLHDTLTNVRKLLHPRGRLLLQELSPTTKWINYVMGPLAGWWLGEADGRVDEPYVTPDRWDQELKAAGFGGITTVKFDGHLNNNIIAMPSCDKHKTKRITILVPEPSSPHVIDIVNLLNQRGYETDYCAPLEIPRPGQMVLSLLDMGEPFFHNLTSERFTWLQSILDCIKESGMLWITAACQIMCKDPRYSQTLGFARTIRSELQIDFATLELDSLVDAAAWAVIPDVLHEFEHRVHEDEMNPVMEYAYDSGAIQVGKFHWISVNELLQEEQDTTRARQLDIERPGALQTLFWQQVRSLPEVAEDWVEIEPRAVGLNFKDVLIAMNIVPGPDRMNGEGGLGCECSGVVTKVGPNVVGLKIGDPVVSIAAGSFATKLTTREHLCTKMPDGLSFSEGATIPCTILIHSAAGGVGIAAIQVAKMIGAEVGFQVENTCFSVVANREQIYCTVGTSEKAGFLTQHFGIHRDRIFYSRDTSFVPDIMAATKGRGVDVALNSLSGELLHATWRCIAKFGIMVEIGKRDFLGRAHLAMDVFEQNRSFQGVDLTEVCTQRPVLMNSLLQRAIRYYEQGHIKPISPIKQFDATQVEDAFRFMQKGQHIGKIVIILPQAKQMSLLRVKTERRELTFRQDRAYLIVGGLGGLGRSVASWMVERGAAHIIFFSRSAGAVPKDDPYLRELEAQGCAVQTFSGSVAKAGDVARVIRAAGRPIAGVLQASLVLSDASINEMTFEQWQAAIQPKVQGTWNLHKILLCQKEPLDFFFLFSSLSGLAGQPGQANYASANAFLDAFVQYRHAQGLPASVLDIGAMDDVGYLSKNASILEALRATTLHVLHEQDLLDSLELMIRRSRPQLSTVGTPFGYVSGSQVGIGFRSSIPLSARNNRTIWKRDPRMAIYRNIEPQAVVANIVSGDNVLKHFLSEASSNPGTLQSAESISFLAKQIGETLFGFMMRDLGSLDLKAPLSSLGVDSLVSIELRNWLRQNIGAEFTVLEVAGSENLLDLGGKTVAKLGERYATAAV</sequence>
<dbReference type="STRING" id="1093900.A0A507BFT9"/>
<dbReference type="InterPro" id="IPR011032">
    <property type="entry name" value="GroES-like_sf"/>
</dbReference>
<dbReference type="Pfam" id="PF14765">
    <property type="entry name" value="PS-DH"/>
    <property type="match status" value="1"/>
</dbReference>
<dbReference type="GO" id="GO:0031177">
    <property type="term" value="F:phosphopantetheine binding"/>
    <property type="evidence" value="ECO:0007669"/>
    <property type="project" value="InterPro"/>
</dbReference>
<dbReference type="InterPro" id="IPR049900">
    <property type="entry name" value="PKS_mFAS_DH"/>
</dbReference>
<dbReference type="Pfam" id="PF16197">
    <property type="entry name" value="KAsynt_C_assoc"/>
    <property type="match status" value="1"/>
</dbReference>
<dbReference type="InterPro" id="IPR029063">
    <property type="entry name" value="SAM-dependent_MTases_sf"/>
</dbReference>
<feature type="domain" description="Ketosynthase family 3 (KS3)" evidence="11">
    <location>
        <begin position="41"/>
        <end position="459"/>
    </location>
</feature>
<comment type="caution">
    <text evidence="13">The sequence shown here is derived from an EMBL/GenBank/DDBJ whole genome shotgun (WGS) entry which is preliminary data.</text>
</comment>
<dbReference type="PROSITE" id="PS00012">
    <property type="entry name" value="PHOSPHOPANTETHEINE"/>
    <property type="match status" value="1"/>
</dbReference>
<keyword evidence="3" id="KW-0489">Methyltransferase</keyword>
<evidence type="ECO:0000256" key="8">
    <source>
        <dbReference type="ARBA" id="ARBA00023315"/>
    </source>
</evidence>
<evidence type="ECO:0000259" key="12">
    <source>
        <dbReference type="PROSITE" id="PS52019"/>
    </source>
</evidence>
<dbReference type="InterPro" id="IPR016039">
    <property type="entry name" value="Thiolase-like"/>
</dbReference>
<dbReference type="SUPFAM" id="SSF53901">
    <property type="entry name" value="Thiolase-like"/>
    <property type="match status" value="1"/>
</dbReference>
<dbReference type="SUPFAM" id="SSF55048">
    <property type="entry name" value="Probable ACP-binding domain of malonyl-CoA ACP transacylase"/>
    <property type="match status" value="1"/>
</dbReference>
<dbReference type="Pfam" id="PF00550">
    <property type="entry name" value="PP-binding"/>
    <property type="match status" value="1"/>
</dbReference>
<dbReference type="CDD" id="cd00833">
    <property type="entry name" value="PKS"/>
    <property type="match status" value="1"/>
</dbReference>
<dbReference type="OrthoDB" id="329835at2759"/>
<feature type="region of interest" description="C-terminal hotdog fold" evidence="9">
    <location>
        <begin position="1061"/>
        <end position="1205"/>
    </location>
</feature>
<dbReference type="InterPro" id="IPR009081">
    <property type="entry name" value="PP-bd_ACP"/>
</dbReference>
<dbReference type="InterPro" id="IPR020841">
    <property type="entry name" value="PKS_Beta-ketoAc_synthase_dom"/>
</dbReference>
<evidence type="ECO:0000256" key="2">
    <source>
        <dbReference type="ARBA" id="ARBA00022553"/>
    </source>
</evidence>
<dbReference type="InterPro" id="IPR014031">
    <property type="entry name" value="Ketoacyl_synth_C"/>
</dbReference>
<dbReference type="SUPFAM" id="SSF50129">
    <property type="entry name" value="GroES-like"/>
    <property type="match status" value="1"/>
</dbReference>
<dbReference type="Gene3D" id="3.40.47.10">
    <property type="match status" value="1"/>
</dbReference>
<evidence type="ECO:0000256" key="7">
    <source>
        <dbReference type="ARBA" id="ARBA00023268"/>
    </source>
</evidence>
<dbReference type="Proteomes" id="UP000319257">
    <property type="component" value="Unassembled WGS sequence"/>
</dbReference>
<dbReference type="GO" id="GO:0004312">
    <property type="term" value="F:fatty acid synthase activity"/>
    <property type="evidence" value="ECO:0007669"/>
    <property type="project" value="TreeGrafter"/>
</dbReference>
<keyword evidence="14" id="KW-1185">Reference proteome</keyword>
<feature type="region of interest" description="N-terminal hotdog fold" evidence="9">
    <location>
        <begin position="923"/>
        <end position="1051"/>
    </location>
</feature>
<dbReference type="EMBL" id="SKBQ01000109">
    <property type="protein sequence ID" value="TPX18777.1"/>
    <property type="molecule type" value="Genomic_DNA"/>
</dbReference>
<dbReference type="GO" id="GO:0006633">
    <property type="term" value="P:fatty acid biosynthetic process"/>
    <property type="evidence" value="ECO:0007669"/>
    <property type="project" value="TreeGrafter"/>
</dbReference>
<dbReference type="InterPro" id="IPR020843">
    <property type="entry name" value="ER"/>
</dbReference>
<dbReference type="InterPro" id="IPR020806">
    <property type="entry name" value="PKS_PP-bd"/>
</dbReference>
<name>A0A507BFT9_9PEZI</name>
<proteinExistence type="predicted"/>
<evidence type="ECO:0000259" key="10">
    <source>
        <dbReference type="PROSITE" id="PS50075"/>
    </source>
</evidence>
<organism evidence="13 14">
    <name type="scientific">Thyridium curvatum</name>
    <dbReference type="NCBI Taxonomy" id="1093900"/>
    <lineage>
        <taxon>Eukaryota</taxon>
        <taxon>Fungi</taxon>
        <taxon>Dikarya</taxon>
        <taxon>Ascomycota</taxon>
        <taxon>Pezizomycotina</taxon>
        <taxon>Sordariomycetes</taxon>
        <taxon>Sordariomycetidae</taxon>
        <taxon>Thyridiales</taxon>
        <taxon>Thyridiaceae</taxon>
        <taxon>Thyridium</taxon>
    </lineage>
</organism>
<dbReference type="InterPro" id="IPR013154">
    <property type="entry name" value="ADH-like_N"/>
</dbReference>
<dbReference type="Pfam" id="PF08240">
    <property type="entry name" value="ADH_N"/>
    <property type="match status" value="1"/>
</dbReference>
<protein>
    <submittedName>
        <fullName evidence="13">Uncharacterized protein</fullName>
    </submittedName>
</protein>
<evidence type="ECO:0000256" key="1">
    <source>
        <dbReference type="ARBA" id="ARBA00022450"/>
    </source>
</evidence>
<keyword evidence="4" id="KW-0808">Transferase</keyword>
<dbReference type="SUPFAM" id="SSF52151">
    <property type="entry name" value="FabD/lysophospholipase-like"/>
    <property type="match status" value="1"/>
</dbReference>
<dbReference type="PROSITE" id="PS52004">
    <property type="entry name" value="KS3_2"/>
    <property type="match status" value="1"/>
</dbReference>
<dbReference type="InterPro" id="IPR014030">
    <property type="entry name" value="Ketoacyl_synth_N"/>
</dbReference>
<dbReference type="SMART" id="SM00822">
    <property type="entry name" value="PKS_KR"/>
    <property type="match status" value="1"/>
</dbReference>
<dbReference type="PROSITE" id="PS52019">
    <property type="entry name" value="PKS_MFAS_DH"/>
    <property type="match status" value="1"/>
</dbReference>
<dbReference type="SMART" id="SM00825">
    <property type="entry name" value="PKS_KS"/>
    <property type="match status" value="1"/>
</dbReference>
<dbReference type="InterPro" id="IPR006162">
    <property type="entry name" value="Ppantetheine_attach_site"/>
</dbReference>
<dbReference type="Pfam" id="PF08659">
    <property type="entry name" value="KR"/>
    <property type="match status" value="1"/>
</dbReference>
<dbReference type="GO" id="GO:0032259">
    <property type="term" value="P:methylation"/>
    <property type="evidence" value="ECO:0007669"/>
    <property type="project" value="UniProtKB-KW"/>
</dbReference>
<dbReference type="SUPFAM" id="SSF53335">
    <property type="entry name" value="S-adenosyl-L-methionine-dependent methyltransferases"/>
    <property type="match status" value="1"/>
</dbReference>
<evidence type="ECO:0000256" key="3">
    <source>
        <dbReference type="ARBA" id="ARBA00022603"/>
    </source>
</evidence>
<dbReference type="Gene3D" id="3.40.50.150">
    <property type="entry name" value="Vaccinia Virus protein VP39"/>
    <property type="match status" value="1"/>
</dbReference>
<dbReference type="GO" id="GO:0016491">
    <property type="term" value="F:oxidoreductase activity"/>
    <property type="evidence" value="ECO:0007669"/>
    <property type="project" value="UniProtKB-KW"/>
</dbReference>
<dbReference type="Gene3D" id="1.10.1200.10">
    <property type="entry name" value="ACP-like"/>
    <property type="match status" value="1"/>
</dbReference>
<dbReference type="SMART" id="SM00827">
    <property type="entry name" value="PKS_AT"/>
    <property type="match status" value="1"/>
</dbReference>
<dbReference type="SMART" id="SM00826">
    <property type="entry name" value="PKS_DH"/>
    <property type="match status" value="1"/>
</dbReference>
<dbReference type="Pfam" id="PF02801">
    <property type="entry name" value="Ketoacyl-synt_C"/>
    <property type="match status" value="1"/>
</dbReference>
<dbReference type="Gene3D" id="3.40.366.10">
    <property type="entry name" value="Malonyl-Coenzyme A Acyl Carrier Protein, domain 2"/>
    <property type="match status" value="1"/>
</dbReference>
<evidence type="ECO:0000256" key="5">
    <source>
        <dbReference type="ARBA" id="ARBA00022857"/>
    </source>
</evidence>
<dbReference type="Gene3D" id="3.40.50.720">
    <property type="entry name" value="NAD(P)-binding Rossmann-like Domain"/>
    <property type="match status" value="2"/>
</dbReference>
<dbReference type="Pfam" id="PF08242">
    <property type="entry name" value="Methyltransf_12"/>
    <property type="match status" value="1"/>
</dbReference>
<dbReference type="GO" id="GO:0044550">
    <property type="term" value="P:secondary metabolite biosynthetic process"/>
    <property type="evidence" value="ECO:0007669"/>
    <property type="project" value="UniProtKB-ARBA"/>
</dbReference>
<evidence type="ECO:0000313" key="14">
    <source>
        <dbReference type="Proteomes" id="UP000319257"/>
    </source>
</evidence>
<evidence type="ECO:0000256" key="6">
    <source>
        <dbReference type="ARBA" id="ARBA00023002"/>
    </source>
</evidence>
<dbReference type="InterPro" id="IPR057326">
    <property type="entry name" value="KR_dom"/>
</dbReference>
<dbReference type="InterPro" id="IPR049551">
    <property type="entry name" value="PKS_DH_C"/>
</dbReference>
<dbReference type="Pfam" id="PF00109">
    <property type="entry name" value="ketoacyl-synt"/>
    <property type="match status" value="1"/>
</dbReference>
<gene>
    <name evidence="13" type="ORF">E0L32_011526</name>
</gene>
<feature type="domain" description="Carrier" evidence="10">
    <location>
        <begin position="2398"/>
        <end position="2475"/>
    </location>
</feature>
<dbReference type="InterPro" id="IPR036736">
    <property type="entry name" value="ACP-like_sf"/>
</dbReference>
<feature type="active site" description="Proton donor; for dehydratase activity" evidence="9">
    <location>
        <position position="1123"/>
    </location>
</feature>
<dbReference type="InterPro" id="IPR013968">
    <property type="entry name" value="PKS_KR"/>
</dbReference>
<dbReference type="Pfam" id="PF21089">
    <property type="entry name" value="PKS_DH_N"/>
    <property type="match status" value="1"/>
</dbReference>
<dbReference type="InParanoid" id="A0A507BFT9"/>
<dbReference type="InterPro" id="IPR042104">
    <property type="entry name" value="PKS_dehydratase_sf"/>
</dbReference>
<dbReference type="SUPFAM" id="SSF51735">
    <property type="entry name" value="NAD(P)-binding Rossmann-fold domains"/>
    <property type="match status" value="2"/>
</dbReference>
<dbReference type="GeneID" id="41978973"/>
<dbReference type="InterPro" id="IPR050091">
    <property type="entry name" value="PKS_NRPS_Biosynth_Enz"/>
</dbReference>
<evidence type="ECO:0000256" key="9">
    <source>
        <dbReference type="PROSITE-ProRule" id="PRU01363"/>
    </source>
</evidence>
<dbReference type="InterPro" id="IPR049552">
    <property type="entry name" value="PKS_DH_N"/>
</dbReference>
<dbReference type="PANTHER" id="PTHR43775">
    <property type="entry name" value="FATTY ACID SYNTHASE"/>
    <property type="match status" value="1"/>
</dbReference>
<dbReference type="Pfam" id="PF00698">
    <property type="entry name" value="Acyl_transf_1"/>
    <property type="match status" value="1"/>
</dbReference>
<dbReference type="Pfam" id="PF13602">
    <property type="entry name" value="ADH_zinc_N_2"/>
    <property type="match status" value="1"/>
</dbReference>
<dbReference type="CDD" id="cd05195">
    <property type="entry name" value="enoyl_red"/>
    <property type="match status" value="1"/>
</dbReference>
<dbReference type="InterPro" id="IPR020807">
    <property type="entry name" value="PKS_DH"/>
</dbReference>
<dbReference type="RefSeq" id="XP_031000488.1">
    <property type="nucleotide sequence ID" value="XM_031134265.1"/>
</dbReference>
<dbReference type="SMART" id="SM00823">
    <property type="entry name" value="PKS_PP"/>
    <property type="match status" value="1"/>
</dbReference>
<keyword evidence="6" id="KW-0560">Oxidoreductase</keyword>
<feature type="active site" description="Proton acceptor; for dehydratase activity" evidence="9">
    <location>
        <position position="955"/>
    </location>
</feature>
<keyword evidence="8" id="KW-0012">Acyltransferase</keyword>
<keyword evidence="1" id="KW-0596">Phosphopantetheine</keyword>
<dbReference type="Gene3D" id="3.10.129.110">
    <property type="entry name" value="Polyketide synthase dehydratase"/>
    <property type="match status" value="1"/>
</dbReference>